<keyword evidence="8" id="KW-0862">Zinc</keyword>
<keyword evidence="7 11" id="KW-0378">Hydrolase</keyword>
<dbReference type="Pfam" id="PF00753">
    <property type="entry name" value="Lactamase_B"/>
    <property type="match status" value="1"/>
</dbReference>
<dbReference type="Proteomes" id="UP000267251">
    <property type="component" value="Unassembled WGS sequence"/>
</dbReference>
<evidence type="ECO:0000313" key="12">
    <source>
        <dbReference type="Proteomes" id="UP000267251"/>
    </source>
</evidence>
<dbReference type="SUPFAM" id="SSF56281">
    <property type="entry name" value="Metallo-hydrolase/oxidoreductase"/>
    <property type="match status" value="1"/>
</dbReference>
<dbReference type="HAMAP" id="MF_01374">
    <property type="entry name" value="Glyoxalase_2"/>
    <property type="match status" value="1"/>
</dbReference>
<comment type="similarity">
    <text evidence="4">Belongs to the metallo-beta-lactamase superfamily. Glyoxalase II family.</text>
</comment>
<evidence type="ECO:0000256" key="8">
    <source>
        <dbReference type="ARBA" id="ARBA00022833"/>
    </source>
</evidence>
<evidence type="ECO:0000256" key="1">
    <source>
        <dbReference type="ARBA" id="ARBA00001623"/>
    </source>
</evidence>
<evidence type="ECO:0000259" key="10">
    <source>
        <dbReference type="SMART" id="SM00849"/>
    </source>
</evidence>
<dbReference type="InterPro" id="IPR035680">
    <property type="entry name" value="Clx_II_MBL"/>
</dbReference>
<dbReference type="InterPro" id="IPR036866">
    <property type="entry name" value="RibonucZ/Hydroxyglut_hydro"/>
</dbReference>
<evidence type="ECO:0000256" key="7">
    <source>
        <dbReference type="ARBA" id="ARBA00022801"/>
    </source>
</evidence>
<dbReference type="SMART" id="SM00849">
    <property type="entry name" value="Lactamase_B"/>
    <property type="match status" value="1"/>
</dbReference>
<evidence type="ECO:0000256" key="9">
    <source>
        <dbReference type="ARBA" id="ARBA00031044"/>
    </source>
</evidence>
<evidence type="ECO:0000256" key="6">
    <source>
        <dbReference type="ARBA" id="ARBA00022723"/>
    </source>
</evidence>
<comment type="cofactor">
    <cofactor evidence="2">
        <name>Zn(2+)</name>
        <dbReference type="ChEBI" id="CHEBI:29105"/>
    </cofactor>
</comment>
<dbReference type="PANTHER" id="PTHR11935">
    <property type="entry name" value="BETA LACTAMASE DOMAIN"/>
    <property type="match status" value="1"/>
</dbReference>
<dbReference type="PANTHER" id="PTHR11935:SF94">
    <property type="entry name" value="TENZING NORGAY, ISOFORM C"/>
    <property type="match status" value="1"/>
</dbReference>
<reference evidence="12" key="1">
    <citation type="journal article" date="2018" name="Nat. Microbiol.">
        <title>Leveraging single-cell genomics to expand the fungal tree of life.</title>
        <authorList>
            <person name="Ahrendt S.R."/>
            <person name="Quandt C.A."/>
            <person name="Ciobanu D."/>
            <person name="Clum A."/>
            <person name="Salamov A."/>
            <person name="Andreopoulos B."/>
            <person name="Cheng J.F."/>
            <person name="Woyke T."/>
            <person name="Pelin A."/>
            <person name="Henrissat B."/>
            <person name="Reynolds N.K."/>
            <person name="Benny G.L."/>
            <person name="Smith M.E."/>
            <person name="James T.Y."/>
            <person name="Grigoriev I.V."/>
        </authorList>
    </citation>
    <scope>NUCLEOTIDE SEQUENCE [LARGE SCALE GENOMIC DNA]</scope>
</reference>
<evidence type="ECO:0000256" key="4">
    <source>
        <dbReference type="ARBA" id="ARBA00006759"/>
    </source>
</evidence>
<evidence type="ECO:0000256" key="3">
    <source>
        <dbReference type="ARBA" id="ARBA00004963"/>
    </source>
</evidence>
<comment type="catalytic activity">
    <reaction evidence="1">
        <text>an S-(2-hydroxyacyl)glutathione + H2O = a 2-hydroxy carboxylate + glutathione + H(+)</text>
        <dbReference type="Rhea" id="RHEA:21864"/>
        <dbReference type="ChEBI" id="CHEBI:15377"/>
        <dbReference type="ChEBI" id="CHEBI:15378"/>
        <dbReference type="ChEBI" id="CHEBI:57925"/>
        <dbReference type="ChEBI" id="CHEBI:58896"/>
        <dbReference type="ChEBI" id="CHEBI:71261"/>
        <dbReference type="EC" id="3.1.2.6"/>
    </reaction>
</comment>
<dbReference type="EMBL" id="KZ988175">
    <property type="protein sequence ID" value="RKP12876.1"/>
    <property type="molecule type" value="Genomic_DNA"/>
</dbReference>
<dbReference type="GO" id="GO:0046872">
    <property type="term" value="F:metal ion binding"/>
    <property type="evidence" value="ECO:0007669"/>
    <property type="project" value="UniProtKB-KW"/>
</dbReference>
<dbReference type="GO" id="GO:0019243">
    <property type="term" value="P:methylglyoxal catabolic process to D-lactate via S-lactoyl-glutathione"/>
    <property type="evidence" value="ECO:0007669"/>
    <property type="project" value="InterPro"/>
</dbReference>
<sequence>MRVYPVHCLQDNYAYVLLDEKTNEAAVVDPVNPDNVMEVVNKMGCRLTSIITTHHHMDHSGGNAEMVKKRSGLLVHGADARIPEINYVVKDDEEFKVGSLTVRALHTPCHTKGSVCYYAYDSADPSAPGALFSGDTLFLGGCGRFFEGTAEQMLEAMDKLSPLPDHTEVWCGHEYTRANLAFALSVDPDNAVLRSTYDRVSQLACTVPGTIGVEKAVNPFMRTREPALVKVTGGDSPQAVMATLRGWKDKFRPN</sequence>
<dbReference type="OrthoDB" id="515692at2759"/>
<dbReference type="InterPro" id="IPR032282">
    <property type="entry name" value="HAGH_C"/>
</dbReference>
<gene>
    <name evidence="11" type="ORF">BJ684DRAFT_20599</name>
</gene>
<evidence type="ECO:0000256" key="2">
    <source>
        <dbReference type="ARBA" id="ARBA00001947"/>
    </source>
</evidence>
<dbReference type="Gene3D" id="3.60.15.10">
    <property type="entry name" value="Ribonuclease Z/Hydroxyacylglutathione hydrolase-like"/>
    <property type="match status" value="1"/>
</dbReference>
<name>A0A4P9Y1Y3_9FUNG</name>
<protein>
    <recommendedName>
        <fullName evidence="5">hydroxyacylglutathione hydrolase</fullName>
        <ecNumber evidence="5">3.1.2.6</ecNumber>
    </recommendedName>
    <alternativeName>
        <fullName evidence="9">Glyoxalase II</fullName>
    </alternativeName>
</protein>
<dbReference type="InterPro" id="IPR017782">
    <property type="entry name" value="Hydroxyacylglutathione_Hdrlase"/>
</dbReference>
<feature type="domain" description="Metallo-beta-lactamase" evidence="10">
    <location>
        <begin position="11"/>
        <end position="173"/>
    </location>
</feature>
<keyword evidence="12" id="KW-1185">Reference proteome</keyword>
<dbReference type="Pfam" id="PF16123">
    <property type="entry name" value="HAGH_C"/>
    <property type="match status" value="1"/>
</dbReference>
<dbReference type="InterPro" id="IPR001279">
    <property type="entry name" value="Metallo-B-lactamas"/>
</dbReference>
<dbReference type="NCBIfam" id="TIGR03413">
    <property type="entry name" value="GSH_gloB"/>
    <property type="match status" value="1"/>
</dbReference>
<dbReference type="UniPathway" id="UPA00619">
    <property type="reaction ID" value="UER00676"/>
</dbReference>
<organism evidence="11 12">
    <name type="scientific">Piptocephalis cylindrospora</name>
    <dbReference type="NCBI Taxonomy" id="1907219"/>
    <lineage>
        <taxon>Eukaryota</taxon>
        <taxon>Fungi</taxon>
        <taxon>Fungi incertae sedis</taxon>
        <taxon>Zoopagomycota</taxon>
        <taxon>Zoopagomycotina</taxon>
        <taxon>Zoopagomycetes</taxon>
        <taxon>Zoopagales</taxon>
        <taxon>Piptocephalidaceae</taxon>
        <taxon>Piptocephalis</taxon>
    </lineage>
</organism>
<evidence type="ECO:0000256" key="5">
    <source>
        <dbReference type="ARBA" id="ARBA00011917"/>
    </source>
</evidence>
<proteinExistence type="inferred from homology"/>
<accession>A0A4P9Y1Y3</accession>
<dbReference type="CDD" id="cd07723">
    <property type="entry name" value="hydroxyacylglutathione_hydrolase_MBL-fold"/>
    <property type="match status" value="1"/>
</dbReference>
<comment type="pathway">
    <text evidence="3">Secondary metabolite metabolism; methylglyoxal degradation; (R)-lactate from methylglyoxal: step 2/2.</text>
</comment>
<dbReference type="EC" id="3.1.2.6" evidence="5"/>
<dbReference type="AlphaFoldDB" id="A0A4P9Y1Y3"/>
<dbReference type="GO" id="GO:0004416">
    <property type="term" value="F:hydroxyacylglutathione hydrolase activity"/>
    <property type="evidence" value="ECO:0007669"/>
    <property type="project" value="UniProtKB-EC"/>
</dbReference>
<dbReference type="PIRSF" id="PIRSF005457">
    <property type="entry name" value="Glx"/>
    <property type="match status" value="1"/>
</dbReference>
<evidence type="ECO:0000313" key="11">
    <source>
        <dbReference type="EMBL" id="RKP12876.1"/>
    </source>
</evidence>
<keyword evidence="6" id="KW-0479">Metal-binding</keyword>